<name>A0A918JKZ8_9ALTE</name>
<keyword evidence="2" id="KW-1185">Reference proteome</keyword>
<evidence type="ECO:0000313" key="2">
    <source>
        <dbReference type="Proteomes" id="UP000631300"/>
    </source>
</evidence>
<reference evidence="1" key="2">
    <citation type="submission" date="2020-09" db="EMBL/GenBank/DDBJ databases">
        <authorList>
            <person name="Sun Q."/>
            <person name="Kim S."/>
        </authorList>
    </citation>
    <scope>NUCLEOTIDE SEQUENCE</scope>
    <source>
        <strain evidence="1">KCTC 22164</strain>
    </source>
</reference>
<organism evidence="1 2">
    <name type="scientific">Alteromonas halophila</name>
    <dbReference type="NCBI Taxonomy" id="516698"/>
    <lineage>
        <taxon>Bacteria</taxon>
        <taxon>Pseudomonadati</taxon>
        <taxon>Pseudomonadota</taxon>
        <taxon>Gammaproteobacteria</taxon>
        <taxon>Alteromonadales</taxon>
        <taxon>Alteromonadaceae</taxon>
        <taxon>Alteromonas/Salinimonas group</taxon>
        <taxon>Alteromonas</taxon>
    </lineage>
</organism>
<dbReference type="Proteomes" id="UP000631300">
    <property type="component" value="Unassembled WGS sequence"/>
</dbReference>
<sequence>MHNRLDLDVASTIFKDKKDDVGSFVLNKINHPIVTELRLRADAQALACLLAILKFKLAKDGNILVSINNLQHAIVDHLVNLNATGYFSHNHHELTVFLVELLNRCHPFIANDKIKEFIEYSVDLIRFKRQLLDTLFQIGLRETYAGEGLRFLALIDISNRELLIKEVNLLRQSTNSRAPFIVVKALNSEFPLAANREKGLLWLISKINSNRGKSDKIKRFIKDDELVLILKDTAQLDVTTWSRLLD</sequence>
<dbReference type="EMBL" id="BMXP01000004">
    <property type="protein sequence ID" value="GGW87343.1"/>
    <property type="molecule type" value="Genomic_DNA"/>
</dbReference>
<gene>
    <name evidence="1" type="ORF">GCM10007391_21560</name>
</gene>
<reference evidence="1" key="1">
    <citation type="journal article" date="2014" name="Int. J. Syst. Evol. Microbiol.">
        <title>Complete genome sequence of Corynebacterium casei LMG S-19264T (=DSM 44701T), isolated from a smear-ripened cheese.</title>
        <authorList>
            <consortium name="US DOE Joint Genome Institute (JGI-PGF)"/>
            <person name="Walter F."/>
            <person name="Albersmeier A."/>
            <person name="Kalinowski J."/>
            <person name="Ruckert C."/>
        </authorList>
    </citation>
    <scope>NUCLEOTIDE SEQUENCE</scope>
    <source>
        <strain evidence="1">KCTC 22164</strain>
    </source>
</reference>
<protein>
    <submittedName>
        <fullName evidence="1">Uncharacterized protein</fullName>
    </submittedName>
</protein>
<proteinExistence type="predicted"/>
<dbReference type="AlphaFoldDB" id="A0A918JKZ8"/>
<comment type="caution">
    <text evidence="1">The sequence shown here is derived from an EMBL/GenBank/DDBJ whole genome shotgun (WGS) entry which is preliminary data.</text>
</comment>
<evidence type="ECO:0000313" key="1">
    <source>
        <dbReference type="EMBL" id="GGW87343.1"/>
    </source>
</evidence>
<accession>A0A918JKZ8</accession>